<dbReference type="SUPFAM" id="SSF53474">
    <property type="entry name" value="alpha/beta-Hydrolases"/>
    <property type="match status" value="1"/>
</dbReference>
<evidence type="ECO:0000256" key="1">
    <source>
        <dbReference type="SAM" id="Phobius"/>
    </source>
</evidence>
<dbReference type="PANTHER" id="PTHR12277:SF81">
    <property type="entry name" value="PROTEIN ABHD13"/>
    <property type="match status" value="1"/>
</dbReference>
<name>A0A5K8AGA8_9BACT</name>
<accession>A0A5K8AGA8</accession>
<dbReference type="EMBL" id="AP021879">
    <property type="protein sequence ID" value="BBO91651.1"/>
    <property type="molecule type" value="Genomic_DNA"/>
</dbReference>
<dbReference type="RefSeq" id="WP_155312533.1">
    <property type="nucleotide sequence ID" value="NZ_AP021879.1"/>
</dbReference>
<dbReference type="AlphaFoldDB" id="A0A5K8AGA8"/>
<sequence>MLLGIVKVLLVLLVLFVGASLLLYLFQIRMIFFPQPTAPANLSRYSDREIQMRHGDVTLTGWFFNNKIDSSDPLIVYYGGNAEDVSLNFSDLGRFNADSFLFMNYRGYGGSEGRPSETALVSDALFVFDRLIERYGVDPAHIVLMGRSLGSGVAVQVAARRSVAGVILVTPFDSLVHVAQAHYPGIPVGWLLRHRFDSVSLAPRIRTPALILGAASDRVVPVHLAANLARQWGGPVTAITINGTGHNTIETAGRYWEAINAFLASGRGDGLPASDRSAPGDN</sequence>
<dbReference type="PANTHER" id="PTHR12277">
    <property type="entry name" value="ALPHA/BETA HYDROLASE DOMAIN-CONTAINING PROTEIN"/>
    <property type="match status" value="1"/>
</dbReference>
<evidence type="ECO:0008006" key="4">
    <source>
        <dbReference type="Google" id="ProtNLM"/>
    </source>
</evidence>
<dbReference type="InterPro" id="IPR029058">
    <property type="entry name" value="AB_hydrolase_fold"/>
</dbReference>
<dbReference type="GO" id="GO:0016787">
    <property type="term" value="F:hydrolase activity"/>
    <property type="evidence" value="ECO:0007669"/>
    <property type="project" value="InterPro"/>
</dbReference>
<keyword evidence="1" id="KW-0812">Transmembrane</keyword>
<dbReference type="Gene3D" id="3.40.50.1820">
    <property type="entry name" value="alpha/beta hydrolase"/>
    <property type="match status" value="1"/>
</dbReference>
<keyword evidence="1" id="KW-1133">Transmembrane helix</keyword>
<evidence type="ECO:0000313" key="3">
    <source>
        <dbReference type="Proteomes" id="UP000422108"/>
    </source>
</evidence>
<feature type="transmembrane region" description="Helical" evidence="1">
    <location>
        <begin position="6"/>
        <end position="26"/>
    </location>
</feature>
<keyword evidence="1" id="KW-0472">Membrane</keyword>
<proteinExistence type="predicted"/>
<dbReference type="Proteomes" id="UP000422108">
    <property type="component" value="Chromosome"/>
</dbReference>
<evidence type="ECO:0000313" key="2">
    <source>
        <dbReference type="EMBL" id="BBO91651.1"/>
    </source>
</evidence>
<dbReference type="InterPro" id="IPR010662">
    <property type="entry name" value="RBBP9/YdeN"/>
</dbReference>
<reference evidence="2 3" key="1">
    <citation type="submission" date="2019-11" db="EMBL/GenBank/DDBJ databases">
        <title>Comparative genomics of hydrocarbon-degrading Desulfosarcina strains.</title>
        <authorList>
            <person name="Watanabe M."/>
            <person name="Kojima H."/>
            <person name="Fukui M."/>
        </authorList>
    </citation>
    <scope>NUCLEOTIDE SEQUENCE [LARGE SCALE GENOMIC DNA]</scope>
    <source>
        <strain evidence="3">oXyS1</strain>
    </source>
</reference>
<gene>
    <name evidence="2" type="ORF">DSCOOX_48310</name>
</gene>
<organism evidence="2 3">
    <name type="scientific">Desulfosarcina ovata subsp. ovata</name>
    <dbReference type="NCBI Taxonomy" id="2752305"/>
    <lineage>
        <taxon>Bacteria</taxon>
        <taxon>Pseudomonadati</taxon>
        <taxon>Thermodesulfobacteriota</taxon>
        <taxon>Desulfobacteria</taxon>
        <taxon>Desulfobacterales</taxon>
        <taxon>Desulfosarcinaceae</taxon>
        <taxon>Desulfosarcina</taxon>
    </lineage>
</organism>
<protein>
    <recommendedName>
        <fullName evidence="4">Alpha/beta hydrolase</fullName>
    </recommendedName>
</protein>
<dbReference type="Pfam" id="PF06821">
    <property type="entry name" value="Ser_hydrolase"/>
    <property type="match status" value="1"/>
</dbReference>
<keyword evidence="3" id="KW-1185">Reference proteome</keyword>